<gene>
    <name evidence="2" type="ORF">B0H63DRAFT_92157</name>
</gene>
<dbReference type="Proteomes" id="UP001285441">
    <property type="component" value="Unassembled WGS sequence"/>
</dbReference>
<proteinExistence type="predicted"/>
<evidence type="ECO:0000256" key="1">
    <source>
        <dbReference type="SAM" id="MobiDB-lite"/>
    </source>
</evidence>
<dbReference type="EMBL" id="JAULSW010000012">
    <property type="protein sequence ID" value="KAK3366525.1"/>
    <property type="molecule type" value="Genomic_DNA"/>
</dbReference>
<evidence type="ECO:0000313" key="2">
    <source>
        <dbReference type="EMBL" id="KAK3366525.1"/>
    </source>
</evidence>
<reference evidence="2" key="2">
    <citation type="submission" date="2023-06" db="EMBL/GenBank/DDBJ databases">
        <authorList>
            <consortium name="Lawrence Berkeley National Laboratory"/>
            <person name="Haridas S."/>
            <person name="Hensen N."/>
            <person name="Bonometti L."/>
            <person name="Westerberg I."/>
            <person name="Brannstrom I.O."/>
            <person name="Guillou S."/>
            <person name="Cros-Aarteil S."/>
            <person name="Calhoun S."/>
            <person name="Kuo A."/>
            <person name="Mondo S."/>
            <person name="Pangilinan J."/>
            <person name="Riley R."/>
            <person name="LaButti K."/>
            <person name="Andreopoulos B."/>
            <person name="Lipzen A."/>
            <person name="Chen C."/>
            <person name="Yanf M."/>
            <person name="Daum C."/>
            <person name="Ng V."/>
            <person name="Clum A."/>
            <person name="Steindorff A."/>
            <person name="Ohm R."/>
            <person name="Martin F."/>
            <person name="Silar P."/>
            <person name="Natvig D."/>
            <person name="Lalanne C."/>
            <person name="Gautier V."/>
            <person name="Ament-velasquez S.L."/>
            <person name="Kruys A."/>
            <person name="Hutchinson M.I."/>
            <person name="Powell A.J."/>
            <person name="Barry K."/>
            <person name="Miller A.N."/>
            <person name="Grigoriev I.V."/>
            <person name="Debuchy R."/>
            <person name="Gladieux P."/>
            <person name="Thoren M.H."/>
            <person name="Johannesson H."/>
        </authorList>
    </citation>
    <scope>NUCLEOTIDE SEQUENCE</scope>
    <source>
        <strain evidence="2">CBS 232.78</strain>
    </source>
</reference>
<comment type="caution">
    <text evidence="2">The sequence shown here is derived from an EMBL/GenBank/DDBJ whole genome shotgun (WGS) entry which is preliminary data.</text>
</comment>
<reference evidence="2" key="1">
    <citation type="journal article" date="2023" name="Mol. Phylogenet. Evol.">
        <title>Genome-scale phylogeny and comparative genomics of the fungal order Sordariales.</title>
        <authorList>
            <person name="Hensen N."/>
            <person name="Bonometti L."/>
            <person name="Westerberg I."/>
            <person name="Brannstrom I.O."/>
            <person name="Guillou S."/>
            <person name="Cros-Aarteil S."/>
            <person name="Calhoun S."/>
            <person name="Haridas S."/>
            <person name="Kuo A."/>
            <person name="Mondo S."/>
            <person name="Pangilinan J."/>
            <person name="Riley R."/>
            <person name="LaButti K."/>
            <person name="Andreopoulos B."/>
            <person name="Lipzen A."/>
            <person name="Chen C."/>
            <person name="Yan M."/>
            <person name="Daum C."/>
            <person name="Ng V."/>
            <person name="Clum A."/>
            <person name="Steindorff A."/>
            <person name="Ohm R.A."/>
            <person name="Martin F."/>
            <person name="Silar P."/>
            <person name="Natvig D.O."/>
            <person name="Lalanne C."/>
            <person name="Gautier V."/>
            <person name="Ament-Velasquez S.L."/>
            <person name="Kruys A."/>
            <person name="Hutchinson M.I."/>
            <person name="Powell A.J."/>
            <person name="Barry K."/>
            <person name="Miller A.N."/>
            <person name="Grigoriev I.V."/>
            <person name="Debuchy R."/>
            <person name="Gladieux P."/>
            <person name="Hiltunen Thoren M."/>
            <person name="Johannesson H."/>
        </authorList>
    </citation>
    <scope>NUCLEOTIDE SEQUENCE</scope>
    <source>
        <strain evidence="2">CBS 232.78</strain>
    </source>
</reference>
<feature type="compositionally biased region" description="Gly residues" evidence="1">
    <location>
        <begin position="74"/>
        <end position="85"/>
    </location>
</feature>
<feature type="region of interest" description="Disordered" evidence="1">
    <location>
        <begin position="58"/>
        <end position="176"/>
    </location>
</feature>
<sequence length="565" mass="63671">AVQIEPYITNAPGLCDFEAASPYHAATPLFPFSPFSRLEQQALDLVGESMSSIVEAIKKRTKGEERTPSRRFGDLGGGEGHGSQNGGHMRRRRPSTTNSTTAEHSRASGNSYLSRVPKRRSSGISKPHLSRQPKHVKFVVDPNDDDDDDDDDGAYFDRGRQPTPDLDGQDVQPVPSPKALNDIVRKLAEDTAWLKAQLESYSEQDLAPNDYTQVLNDQKQEISTLWEGLGNIQKRLEGSSEAHAGCDRELKRLEQRLDERYEQLRNPQETDVTELQQLVQQIASRVSRLESKGLLSETELSEVKTRQDGCMAKIEASSEKHTAQLERMLGEFDKKLQAITAASEAKHNEIAAWADNKFRQQQADILHIEEKLQALAEAFETRDEEMQALAAATKTATVKSMAKQKDLLAQFDERMQALVAASDAESARLQESTSREIECRATAMEDNFGRLYVDLKKEAEIKQQEEVDKKLNAMYNHIIAWVNSRYTEAGSQSRQQGLQTLEKHCTASFKQQRGDIQDLRNRNEAIVVNAAQLAGGIRNVEYSVQRVKYDLQRVERLLRNIYKIS</sequence>
<feature type="compositionally biased region" description="Acidic residues" evidence="1">
    <location>
        <begin position="142"/>
        <end position="154"/>
    </location>
</feature>
<evidence type="ECO:0000313" key="3">
    <source>
        <dbReference type="Proteomes" id="UP001285441"/>
    </source>
</evidence>
<name>A0AAE0N194_9PEZI</name>
<feature type="compositionally biased region" description="Basic residues" evidence="1">
    <location>
        <begin position="128"/>
        <end position="137"/>
    </location>
</feature>
<keyword evidence="3" id="KW-1185">Reference proteome</keyword>
<organism evidence="2 3">
    <name type="scientific">Podospora didyma</name>
    <dbReference type="NCBI Taxonomy" id="330526"/>
    <lineage>
        <taxon>Eukaryota</taxon>
        <taxon>Fungi</taxon>
        <taxon>Dikarya</taxon>
        <taxon>Ascomycota</taxon>
        <taxon>Pezizomycotina</taxon>
        <taxon>Sordariomycetes</taxon>
        <taxon>Sordariomycetidae</taxon>
        <taxon>Sordariales</taxon>
        <taxon>Podosporaceae</taxon>
        <taxon>Podospora</taxon>
    </lineage>
</organism>
<feature type="non-terminal residue" evidence="2">
    <location>
        <position position="1"/>
    </location>
</feature>
<protein>
    <submittedName>
        <fullName evidence="2">Uncharacterized protein</fullName>
    </submittedName>
</protein>
<accession>A0AAE0N194</accession>
<dbReference type="AlphaFoldDB" id="A0AAE0N194"/>
<feature type="compositionally biased region" description="Basic and acidic residues" evidence="1">
    <location>
        <begin position="58"/>
        <end position="73"/>
    </location>
</feature>